<dbReference type="EMBL" id="CP002872">
    <property type="protein sequence ID" value="AEI36423.1"/>
    <property type="molecule type" value="Genomic_DNA"/>
</dbReference>
<proteinExistence type="predicted"/>
<feature type="transmembrane region" description="Helical" evidence="1">
    <location>
        <begin position="186"/>
        <end position="204"/>
    </location>
</feature>
<evidence type="ECO:0000256" key="1">
    <source>
        <dbReference type="SAM" id="Phobius"/>
    </source>
</evidence>
<feature type="transmembrane region" description="Helical" evidence="1">
    <location>
        <begin position="76"/>
        <end position="97"/>
    </location>
</feature>
<dbReference type="Pfam" id="PF01569">
    <property type="entry name" value="PAP2"/>
    <property type="match status" value="1"/>
</dbReference>
<protein>
    <submittedName>
        <fullName evidence="3">Pap2 superfamily protein</fullName>
    </submittedName>
</protein>
<dbReference type="InterPro" id="IPR000326">
    <property type="entry name" value="PAP2/HPO"/>
</dbReference>
<keyword evidence="1" id="KW-0812">Transmembrane</keyword>
<keyword evidence="1" id="KW-0472">Membrane</keyword>
<organism evidence="3 4">
    <name type="scientific">Francisella salina</name>
    <dbReference type="NCBI Taxonomy" id="573569"/>
    <lineage>
        <taxon>Bacteria</taxon>
        <taxon>Pseudomonadati</taxon>
        <taxon>Pseudomonadota</taxon>
        <taxon>Gammaproteobacteria</taxon>
        <taxon>Thiotrichales</taxon>
        <taxon>Francisellaceae</taxon>
        <taxon>Francisella</taxon>
    </lineage>
</organism>
<keyword evidence="1" id="KW-1133">Transmembrane helix</keyword>
<dbReference type="SUPFAM" id="SSF48317">
    <property type="entry name" value="Acid phosphatase/Vanadium-dependent haloperoxidase"/>
    <property type="match status" value="1"/>
</dbReference>
<dbReference type="SMART" id="SM00014">
    <property type="entry name" value="acidPPc"/>
    <property type="match status" value="1"/>
</dbReference>
<keyword evidence="4" id="KW-1185">Reference proteome</keyword>
<feature type="transmembrane region" description="Helical" evidence="1">
    <location>
        <begin position="210"/>
        <end position="225"/>
    </location>
</feature>
<feature type="domain" description="Phosphatidic acid phosphatase type 2/haloperoxidase" evidence="2">
    <location>
        <begin position="105"/>
        <end position="225"/>
    </location>
</feature>
<name>A0ABM5MB95_FRAST</name>
<gene>
    <name evidence="3" type="ordered locus">F7308_1498</name>
</gene>
<dbReference type="Proteomes" id="UP000000490">
    <property type="component" value="Chromosome"/>
</dbReference>
<evidence type="ECO:0000313" key="4">
    <source>
        <dbReference type="Proteomes" id="UP000000490"/>
    </source>
</evidence>
<evidence type="ECO:0000259" key="2">
    <source>
        <dbReference type="SMART" id="SM00014"/>
    </source>
</evidence>
<feature type="transmembrane region" description="Helical" evidence="1">
    <location>
        <begin position="32"/>
        <end position="50"/>
    </location>
</feature>
<reference evidence="3" key="1">
    <citation type="submission" date="2011-05" db="EMBL/GenBank/DDBJ databases">
        <authorList>
            <person name="Kuske C.R."/>
            <person name="Challacombe J.F."/>
            <person name="Siddaramappa S."/>
            <person name="Petersen J.M."/>
            <person name="Bruce D.C."/>
        </authorList>
    </citation>
    <scope>NUCLEOTIDE SEQUENCE</scope>
    <source>
        <strain evidence="3">TX077308</strain>
    </source>
</reference>
<dbReference type="InterPro" id="IPR036938">
    <property type="entry name" value="PAP2/HPO_sf"/>
</dbReference>
<evidence type="ECO:0000313" key="3">
    <source>
        <dbReference type="EMBL" id="AEI36423.1"/>
    </source>
</evidence>
<dbReference type="Gene3D" id="1.20.144.10">
    <property type="entry name" value="Phosphatidic acid phosphatase type 2/haloperoxidase"/>
    <property type="match status" value="1"/>
</dbReference>
<accession>A0ABM5MB95</accession>
<sequence length="235" mass="27900">MFSLKNTKHQQHNGVEYSHFKNYQIKKMNKKGLLLIILGIFSILFCYYFVDRQIVWFLYAHNSRQYTIMKFFSDDIISFIKVLVFVFYVYYFIKLILKKVVDIDTKFLLVANAIIIGQFIKDILKGIFGRYWTETFKNNPSLIRNDLYGFNWFSFDNINNSFPSGHATFIFSFSVSMWILFPKYRWLWVLLAFLVVVTQLLQYFHFASDLIAGSMLGSIIGYYAARSYSQKTKQS</sequence>